<comment type="caution">
    <text evidence="2">The sequence shown here is derived from an EMBL/GenBank/DDBJ whole genome shotgun (WGS) entry which is preliminary data.</text>
</comment>
<keyword evidence="3" id="KW-1185">Reference proteome</keyword>
<organism evidence="2 3">
    <name type="scientific">Beauveria brongniartii RCEF 3172</name>
    <dbReference type="NCBI Taxonomy" id="1081107"/>
    <lineage>
        <taxon>Eukaryota</taxon>
        <taxon>Fungi</taxon>
        <taxon>Dikarya</taxon>
        <taxon>Ascomycota</taxon>
        <taxon>Pezizomycotina</taxon>
        <taxon>Sordariomycetes</taxon>
        <taxon>Hypocreomycetidae</taxon>
        <taxon>Hypocreales</taxon>
        <taxon>Cordycipitaceae</taxon>
        <taxon>Beauveria</taxon>
        <taxon>Beauveria brongniartii</taxon>
    </lineage>
</organism>
<dbReference type="OrthoDB" id="3660930at2759"/>
<dbReference type="AlphaFoldDB" id="A0A167A0W6"/>
<name>A0A167A0W6_9HYPO</name>
<dbReference type="EMBL" id="AZHA01000026">
    <property type="protein sequence ID" value="OAA38437.1"/>
    <property type="molecule type" value="Genomic_DNA"/>
</dbReference>
<protein>
    <submittedName>
        <fullName evidence="2">Uncharacterized protein</fullName>
    </submittedName>
</protein>
<proteinExistence type="predicted"/>
<feature type="chain" id="PRO_5007883431" evidence="1">
    <location>
        <begin position="19"/>
        <end position="135"/>
    </location>
</feature>
<feature type="signal peptide" evidence="1">
    <location>
        <begin position="1"/>
        <end position="18"/>
    </location>
</feature>
<gene>
    <name evidence="2" type="ORF">BBO_07075</name>
</gene>
<sequence length="135" mass="15122">MKSTIFTLPSLALGLVRANVTESEAQLLCGNLGVMEVPDGVDPKSVRTCKEHPSTRDIQEVMKLEKRKCWYGRDAACSKKGWCFRNCENGGTGAWCWTTVGGPLSDWNRQLKPRDACNLCYDEYWILNTEGIMNG</sequence>
<evidence type="ECO:0000313" key="2">
    <source>
        <dbReference type="EMBL" id="OAA38437.1"/>
    </source>
</evidence>
<reference evidence="2 3" key="1">
    <citation type="journal article" date="2016" name="Genome Biol. Evol.">
        <title>Divergent and convergent evolution of fungal pathogenicity.</title>
        <authorList>
            <person name="Shang Y."/>
            <person name="Xiao G."/>
            <person name="Zheng P."/>
            <person name="Cen K."/>
            <person name="Zhan S."/>
            <person name="Wang C."/>
        </authorList>
    </citation>
    <scope>NUCLEOTIDE SEQUENCE [LARGE SCALE GENOMIC DNA]</scope>
    <source>
        <strain evidence="2 3">RCEF 3172</strain>
    </source>
</reference>
<dbReference type="Proteomes" id="UP000076863">
    <property type="component" value="Unassembled WGS sequence"/>
</dbReference>
<keyword evidence="1" id="KW-0732">Signal</keyword>
<accession>A0A167A0W6</accession>
<evidence type="ECO:0000313" key="3">
    <source>
        <dbReference type="Proteomes" id="UP000076863"/>
    </source>
</evidence>
<evidence type="ECO:0000256" key="1">
    <source>
        <dbReference type="SAM" id="SignalP"/>
    </source>
</evidence>